<dbReference type="EMBL" id="KN817542">
    <property type="protein sequence ID" value="KJA23528.1"/>
    <property type="molecule type" value="Genomic_DNA"/>
</dbReference>
<reference evidence="3" key="1">
    <citation type="submission" date="2014-04" db="EMBL/GenBank/DDBJ databases">
        <title>Evolutionary Origins and Diversification of the Mycorrhizal Mutualists.</title>
        <authorList>
            <consortium name="DOE Joint Genome Institute"/>
            <consortium name="Mycorrhizal Genomics Consortium"/>
            <person name="Kohler A."/>
            <person name="Kuo A."/>
            <person name="Nagy L.G."/>
            <person name="Floudas D."/>
            <person name="Copeland A."/>
            <person name="Barry K.W."/>
            <person name="Cichocki N."/>
            <person name="Veneault-Fourrey C."/>
            <person name="LaButti K."/>
            <person name="Lindquist E.A."/>
            <person name="Lipzen A."/>
            <person name="Lundell T."/>
            <person name="Morin E."/>
            <person name="Murat C."/>
            <person name="Riley R."/>
            <person name="Ohm R."/>
            <person name="Sun H."/>
            <person name="Tunlid A."/>
            <person name="Henrissat B."/>
            <person name="Grigoriev I.V."/>
            <person name="Hibbett D.S."/>
            <person name="Martin F."/>
        </authorList>
    </citation>
    <scope>NUCLEOTIDE SEQUENCE [LARGE SCALE GENOMIC DNA]</scope>
    <source>
        <strain evidence="3">FD-334 SS-4</strain>
    </source>
</reference>
<accession>A0A0D2MIN2</accession>
<feature type="domain" description="F-box" evidence="1">
    <location>
        <begin position="31"/>
        <end position="77"/>
    </location>
</feature>
<evidence type="ECO:0000313" key="2">
    <source>
        <dbReference type="EMBL" id="KJA23528.1"/>
    </source>
</evidence>
<dbReference type="OMA" id="INETTHI"/>
<dbReference type="PROSITE" id="PS50181">
    <property type="entry name" value="FBOX"/>
    <property type="match status" value="1"/>
</dbReference>
<keyword evidence="3" id="KW-1185">Reference proteome</keyword>
<protein>
    <recommendedName>
        <fullName evidence="1">F-box domain-containing protein</fullName>
    </recommendedName>
</protein>
<name>A0A0D2MIN2_HYPSF</name>
<gene>
    <name evidence="2" type="ORF">HYPSUDRAFT_39711</name>
</gene>
<evidence type="ECO:0000259" key="1">
    <source>
        <dbReference type="PROSITE" id="PS50181"/>
    </source>
</evidence>
<dbReference type="InterPro" id="IPR036047">
    <property type="entry name" value="F-box-like_dom_sf"/>
</dbReference>
<sequence length="490" mass="55510">MSVIDTLIGTVQQCSPRSSVNLIEAKIAQVPLRLVSLPVELLTEVLRSLTWRDLLCLRATCKYLSDATKTRSVWAHLVDQHVSSKLRPPLLERPLSMHTAEELERLLLVWTSADIGWERDDGRAARERSILVEPAEYLHLIQGGRWLLVTTDIGQVTYYDLDAEVIEGVQLIPQQIHKPFDLNQIMMDIDIDSSSPTLSFRIALSVFDRSLDWTGNEATMQVWAVTLLLNGLRAVGLSATRLALLHHRFTIVSVMALSLLGPTVAFTAQSNERCLHTFVLKWDQADGDSTNYPWRVMNPSFYKPRIQLLRGNKLFVASRECMRLFDYSVINETTHILPSSLSASSCLWTTSFNTRFTQDISTLNCFFTPNTAQIYMSTSQCIHSITVESEPFSDEPPPIIKVLDSHRACFFPDQTSLGYTRAIVVDCDHVAWLVRYTAPDKFLRKPLSTSTLPPVRRVPVMDEESGRVVFPDFIQSRKMTIIDFAVVFMS</sequence>
<dbReference type="Pfam" id="PF12937">
    <property type="entry name" value="F-box-like"/>
    <property type="match status" value="1"/>
</dbReference>
<dbReference type="SUPFAM" id="SSF81383">
    <property type="entry name" value="F-box domain"/>
    <property type="match status" value="1"/>
</dbReference>
<dbReference type="InterPro" id="IPR001810">
    <property type="entry name" value="F-box_dom"/>
</dbReference>
<dbReference type="AlphaFoldDB" id="A0A0D2MIN2"/>
<organism evidence="2 3">
    <name type="scientific">Hypholoma sublateritium (strain FD-334 SS-4)</name>
    <dbReference type="NCBI Taxonomy" id="945553"/>
    <lineage>
        <taxon>Eukaryota</taxon>
        <taxon>Fungi</taxon>
        <taxon>Dikarya</taxon>
        <taxon>Basidiomycota</taxon>
        <taxon>Agaricomycotina</taxon>
        <taxon>Agaricomycetes</taxon>
        <taxon>Agaricomycetidae</taxon>
        <taxon>Agaricales</taxon>
        <taxon>Agaricineae</taxon>
        <taxon>Strophariaceae</taxon>
        <taxon>Hypholoma</taxon>
    </lineage>
</organism>
<evidence type="ECO:0000313" key="3">
    <source>
        <dbReference type="Proteomes" id="UP000054270"/>
    </source>
</evidence>
<dbReference type="Gene3D" id="1.20.1280.50">
    <property type="match status" value="1"/>
</dbReference>
<proteinExistence type="predicted"/>
<dbReference type="Proteomes" id="UP000054270">
    <property type="component" value="Unassembled WGS sequence"/>
</dbReference>
<dbReference type="OrthoDB" id="3068592at2759"/>